<dbReference type="PROSITE" id="PS50937">
    <property type="entry name" value="HTH_MERR_2"/>
    <property type="match status" value="1"/>
</dbReference>
<dbReference type="GO" id="GO:0003700">
    <property type="term" value="F:DNA-binding transcription factor activity"/>
    <property type="evidence" value="ECO:0007669"/>
    <property type="project" value="InterPro"/>
</dbReference>
<evidence type="ECO:0000313" key="4">
    <source>
        <dbReference type="EMBL" id="NDW04679.1"/>
    </source>
</evidence>
<gene>
    <name evidence="4" type="ORF">GTK09_09585</name>
</gene>
<feature type="coiled-coil region" evidence="2">
    <location>
        <begin position="77"/>
        <end position="111"/>
    </location>
</feature>
<keyword evidence="1" id="KW-0238">DNA-binding</keyword>
<dbReference type="InterPro" id="IPR047057">
    <property type="entry name" value="MerR_fam"/>
</dbReference>
<sequence>MEREFGLTLRTLRYYEERGLVRPVRRGALRVYSAKDRERLKLITRFKALGFALVEVKEIVELLEAPRGRRKNLHGLRSRLSEQRELLREQCRELEKVLELMEETLTEVNGEITAQDDGNLHGG</sequence>
<dbReference type="InterPro" id="IPR009061">
    <property type="entry name" value="DNA-bd_dom_put_sf"/>
</dbReference>
<comment type="caution">
    <text evidence="4">The sequence shown here is derived from an EMBL/GenBank/DDBJ whole genome shotgun (WGS) entry which is preliminary data.</text>
</comment>
<dbReference type="PANTHER" id="PTHR30204">
    <property type="entry name" value="REDOX-CYCLING DRUG-SENSING TRANSCRIPTIONAL ACTIVATOR SOXR"/>
    <property type="match status" value="1"/>
</dbReference>
<dbReference type="AlphaFoldDB" id="A0A6N9T4E0"/>
<evidence type="ECO:0000259" key="3">
    <source>
        <dbReference type="PROSITE" id="PS50937"/>
    </source>
</evidence>
<feature type="domain" description="HTH merR-type" evidence="3">
    <location>
        <begin position="1"/>
        <end position="62"/>
    </location>
</feature>
<dbReference type="Proteomes" id="UP000469011">
    <property type="component" value="Unassembled WGS sequence"/>
</dbReference>
<proteinExistence type="predicted"/>
<evidence type="ECO:0000256" key="2">
    <source>
        <dbReference type="SAM" id="Coils"/>
    </source>
</evidence>
<accession>A0A6N9T4E0</accession>
<dbReference type="PANTHER" id="PTHR30204:SF58">
    <property type="entry name" value="HTH-TYPE TRANSCRIPTIONAL REGULATOR YFMP"/>
    <property type="match status" value="1"/>
</dbReference>
<protein>
    <submittedName>
        <fullName evidence="4">MerR family transcriptional regulator</fullName>
    </submittedName>
</protein>
<dbReference type="InterPro" id="IPR000551">
    <property type="entry name" value="MerR-type_HTH_dom"/>
</dbReference>
<organism evidence="4 5">
    <name type="scientific">Jiella pacifica</name>
    <dbReference type="NCBI Taxonomy" id="2696469"/>
    <lineage>
        <taxon>Bacteria</taxon>
        <taxon>Pseudomonadati</taxon>
        <taxon>Pseudomonadota</taxon>
        <taxon>Alphaproteobacteria</taxon>
        <taxon>Hyphomicrobiales</taxon>
        <taxon>Aurantimonadaceae</taxon>
        <taxon>Jiella</taxon>
    </lineage>
</organism>
<keyword evidence="5" id="KW-1185">Reference proteome</keyword>
<dbReference type="Gene3D" id="1.10.1660.10">
    <property type="match status" value="1"/>
</dbReference>
<evidence type="ECO:0000256" key="1">
    <source>
        <dbReference type="ARBA" id="ARBA00023125"/>
    </source>
</evidence>
<dbReference type="GO" id="GO:0003677">
    <property type="term" value="F:DNA binding"/>
    <property type="evidence" value="ECO:0007669"/>
    <property type="project" value="UniProtKB-KW"/>
</dbReference>
<reference evidence="4 5" key="1">
    <citation type="submission" date="2020-01" db="EMBL/GenBank/DDBJ databases">
        <title>Jiella pacifica sp. nov.</title>
        <authorList>
            <person name="Xue Z."/>
            <person name="Zhu S."/>
            <person name="Chen J."/>
            <person name="Yang J."/>
        </authorList>
    </citation>
    <scope>NUCLEOTIDE SEQUENCE [LARGE SCALE GENOMIC DNA]</scope>
    <source>
        <strain evidence="4 5">40Bstr34</strain>
    </source>
</reference>
<name>A0A6N9T4E0_9HYPH</name>
<dbReference type="EMBL" id="JAAAMG010000006">
    <property type="protein sequence ID" value="NDW04679.1"/>
    <property type="molecule type" value="Genomic_DNA"/>
</dbReference>
<dbReference type="Pfam" id="PF13411">
    <property type="entry name" value="MerR_1"/>
    <property type="match status" value="1"/>
</dbReference>
<keyword evidence="2" id="KW-0175">Coiled coil</keyword>
<dbReference type="SUPFAM" id="SSF46955">
    <property type="entry name" value="Putative DNA-binding domain"/>
    <property type="match status" value="1"/>
</dbReference>
<evidence type="ECO:0000313" key="5">
    <source>
        <dbReference type="Proteomes" id="UP000469011"/>
    </source>
</evidence>
<dbReference type="SMART" id="SM00422">
    <property type="entry name" value="HTH_MERR"/>
    <property type="match status" value="1"/>
</dbReference>